<protein>
    <submittedName>
        <fullName evidence="2">Peptidase M36</fullName>
    </submittedName>
</protein>
<dbReference type="InterPro" id="IPR025711">
    <property type="entry name" value="PepSY"/>
</dbReference>
<evidence type="ECO:0000313" key="2">
    <source>
        <dbReference type="EMBL" id="TKI85115.1"/>
    </source>
</evidence>
<reference evidence="2 3" key="1">
    <citation type="journal article" date="2019" name="Environ. Microbiol.">
        <title>An active ?-lactamase is a part of an orchestrated cell wall stress resistance network of Bacillus subtilis and related rhizosphere species.</title>
        <authorList>
            <person name="Bucher T."/>
            <person name="Keren-Paz A."/>
            <person name="Hausser J."/>
            <person name="Olender T."/>
            <person name="Cytryn E."/>
            <person name="Kolodkin-Gal I."/>
        </authorList>
    </citation>
    <scope>NUCLEOTIDE SEQUENCE [LARGE SCALE GENOMIC DNA]</scope>
    <source>
        <strain evidence="2 3">I32</strain>
    </source>
</reference>
<gene>
    <name evidence="2" type="ORF">FC695_40070</name>
</gene>
<feature type="non-terminal residue" evidence="2">
    <location>
        <position position="1"/>
    </location>
</feature>
<evidence type="ECO:0000313" key="3">
    <source>
        <dbReference type="Proteomes" id="UP000308444"/>
    </source>
</evidence>
<proteinExistence type="predicted"/>
<dbReference type="EMBL" id="SZOH01004486">
    <property type="protein sequence ID" value="TKI85115.1"/>
    <property type="molecule type" value="Genomic_DNA"/>
</dbReference>
<evidence type="ECO:0000259" key="1">
    <source>
        <dbReference type="Pfam" id="PF03413"/>
    </source>
</evidence>
<feature type="domain" description="PepSY" evidence="1">
    <location>
        <begin position="25"/>
        <end position="95"/>
    </location>
</feature>
<name>A0A9X9A0H8_BACCE</name>
<accession>A0A9X9A0H8</accession>
<dbReference type="PANTHER" id="PTHR33794">
    <property type="entry name" value="BACILLOLYSIN"/>
    <property type="match status" value="1"/>
</dbReference>
<feature type="non-terminal residue" evidence="2">
    <location>
        <position position="111"/>
    </location>
</feature>
<organism evidence="2 3">
    <name type="scientific">Bacillus cereus</name>
    <dbReference type="NCBI Taxonomy" id="1396"/>
    <lineage>
        <taxon>Bacteria</taxon>
        <taxon>Bacillati</taxon>
        <taxon>Bacillota</taxon>
        <taxon>Bacilli</taxon>
        <taxon>Bacillales</taxon>
        <taxon>Bacillaceae</taxon>
        <taxon>Bacillus</taxon>
        <taxon>Bacillus cereus group</taxon>
    </lineage>
</organism>
<comment type="caution">
    <text evidence="2">The sequence shown here is derived from an EMBL/GenBank/DDBJ whole genome shotgun (WGS) entry which is preliminary data.</text>
</comment>
<dbReference type="PANTHER" id="PTHR33794:SF1">
    <property type="entry name" value="BACILLOLYSIN"/>
    <property type="match status" value="1"/>
</dbReference>
<dbReference type="InterPro" id="IPR050728">
    <property type="entry name" value="Zinc_Metalloprotease_M4"/>
</dbReference>
<dbReference type="Pfam" id="PF03413">
    <property type="entry name" value="PepSY"/>
    <property type="match status" value="1"/>
</dbReference>
<dbReference type="Proteomes" id="UP000308444">
    <property type="component" value="Unassembled WGS sequence"/>
</dbReference>
<sequence length="111" mass="12144">NGEGKGVLAVSDYQPVTGVKEVTTKISEKDAIQKSMAYVGEASEQNLWAPTDKEFGYIVEEGIARPVYKVVVHSNNPFGAWETFIDAENGKLIKKVDINRKAEGTGKVFLP</sequence>
<dbReference type="AlphaFoldDB" id="A0A9X9A0H8"/>